<dbReference type="GO" id="GO:0005886">
    <property type="term" value="C:plasma membrane"/>
    <property type="evidence" value="ECO:0007669"/>
    <property type="project" value="UniProtKB-SubCell"/>
</dbReference>
<feature type="region of interest" description="Disordered" evidence="19">
    <location>
        <begin position="341"/>
        <end position="360"/>
    </location>
</feature>
<evidence type="ECO:0000256" key="13">
    <source>
        <dbReference type="ARBA" id="ARBA00022990"/>
    </source>
</evidence>
<dbReference type="PANTHER" id="PTHR10809:SF155">
    <property type="entry name" value="VESICLE-ASSOCIATED MEMBRANE PROTEIN-ASSOCIATED PROTEIN A"/>
    <property type="match status" value="1"/>
</dbReference>
<evidence type="ECO:0000256" key="10">
    <source>
        <dbReference type="ARBA" id="ARBA00022824"/>
    </source>
</evidence>
<keyword evidence="11" id="KW-0965">Cell junction</keyword>
<comment type="caution">
    <text evidence="22">The sequence shown here is derived from an EMBL/GenBank/DDBJ whole genome shotgun (WGS) entry which is preliminary data.</text>
</comment>
<comment type="function">
    <text evidence="17">Endoplasmic reticulum (ER)-anchored protein that mediates the formation of contact sites between the ER and endosomes via interaction with FFAT motif-containing proteins such as STARD3 or WDR44. STARD3-VAPA interaction enables cholesterol transfer from the ER to endosomes. Via interaction with WDR44 participates in neosynthesized protein export. In addition, recruited to the plasma membrane through OSBPL3 binding. The OSBPL3-VAPA complex stimulates RRAS signaling which in turn attenuates integrin beta-1 (ITGB1) activation at the cell surface. With OSBPL3, may regulate ER morphology. May play a role in vesicle trafficking.</text>
</comment>
<feature type="region of interest" description="Disordered" evidence="19">
    <location>
        <begin position="1076"/>
        <end position="1098"/>
    </location>
</feature>
<evidence type="ECO:0000313" key="23">
    <source>
        <dbReference type="Proteomes" id="UP000319801"/>
    </source>
</evidence>
<dbReference type="InterPro" id="IPR013783">
    <property type="entry name" value="Ig-like_fold"/>
</dbReference>
<feature type="compositionally biased region" description="Polar residues" evidence="19">
    <location>
        <begin position="729"/>
        <end position="742"/>
    </location>
</feature>
<evidence type="ECO:0000256" key="4">
    <source>
        <dbReference type="ARBA" id="ARBA00008932"/>
    </source>
</evidence>
<dbReference type="GO" id="GO:0005789">
    <property type="term" value="C:endoplasmic reticulum membrane"/>
    <property type="evidence" value="ECO:0007669"/>
    <property type="project" value="UniProtKB-SubCell"/>
</dbReference>
<dbReference type="SUPFAM" id="SSF49354">
    <property type="entry name" value="PapD-like"/>
    <property type="match status" value="1"/>
</dbReference>
<accession>A0A556UGC5</accession>
<evidence type="ECO:0000256" key="7">
    <source>
        <dbReference type="ARBA" id="ARBA00022475"/>
    </source>
</evidence>
<evidence type="ECO:0000256" key="15">
    <source>
        <dbReference type="ARBA" id="ARBA00023136"/>
    </source>
</evidence>
<feature type="compositionally biased region" description="Basic and acidic residues" evidence="19">
    <location>
        <begin position="567"/>
        <end position="584"/>
    </location>
</feature>
<feature type="compositionally biased region" description="Basic and acidic residues" evidence="19">
    <location>
        <begin position="103"/>
        <end position="132"/>
    </location>
</feature>
<dbReference type="Proteomes" id="UP000319801">
    <property type="component" value="Unassembled WGS sequence"/>
</dbReference>
<dbReference type="InterPro" id="IPR000535">
    <property type="entry name" value="MSP_dom"/>
</dbReference>
<evidence type="ECO:0000256" key="11">
    <source>
        <dbReference type="ARBA" id="ARBA00022949"/>
    </source>
</evidence>
<evidence type="ECO:0000256" key="12">
    <source>
        <dbReference type="ARBA" id="ARBA00022989"/>
    </source>
</evidence>
<evidence type="ECO:0000256" key="5">
    <source>
        <dbReference type="ARBA" id="ARBA00018309"/>
    </source>
</evidence>
<feature type="region of interest" description="Disordered" evidence="19">
    <location>
        <begin position="675"/>
        <end position="701"/>
    </location>
</feature>
<dbReference type="PROSITE" id="PS50202">
    <property type="entry name" value="MSP"/>
    <property type="match status" value="1"/>
</dbReference>
<feature type="region of interest" description="Disordered" evidence="19">
    <location>
        <begin position="73"/>
        <end position="205"/>
    </location>
</feature>
<comment type="subcellular location">
    <subcellularLocation>
        <location evidence="2">Cell junction</location>
        <location evidence="2">Tight junction</location>
    </subcellularLocation>
    <subcellularLocation>
        <location evidence="3">Cell membrane</location>
        <topology evidence="3">Single-pass type IV membrane protein</topology>
    </subcellularLocation>
    <subcellularLocation>
        <location evidence="1">Endoplasmic reticulum membrane</location>
        <topology evidence="1">Single-pass type IV membrane protein</topology>
    </subcellularLocation>
</comment>
<evidence type="ECO:0000256" key="16">
    <source>
        <dbReference type="ARBA" id="ARBA00023157"/>
    </source>
</evidence>
<protein>
    <recommendedName>
        <fullName evidence="5">Vesicle-associated membrane protein-associated protein A</fullName>
    </recommendedName>
</protein>
<dbReference type="PANTHER" id="PTHR10809">
    <property type="entry name" value="VESICLE-ASSOCIATED MEMBRANE PROTEIN-ASSOCIATED PROTEIN"/>
    <property type="match status" value="1"/>
</dbReference>
<keyword evidence="8" id="KW-0597">Phosphoprotein</keyword>
<sequence>MSSGVALQKQIASIMDELAKAAVAEISKVVDDGVVMLRLEICEREHEIDSLKRNLQMVSEELRDTRRALVRQCVSGTRPRQPLKAGKENDHRYEEREAETEDSDRPRDDTSESRVVIKLERMDDEQTKEDGKQCMGPESEVQSGSAPEDQPALVWSSSENNTETHDPHSYSRRDQIRRKTECESLGGRAETRGLSVEDEDSQHAARDEVLQTQPRSHTHSTLLHKLPDCQGEFGFTGDLDAASLFQSENKLFSDEWNMAAHCDEHNFNQTTDKPNSHSSYLSQEGARLISADEDSVRQAYGDQVMKNVPAGKKMTLADLPELYEKNGQEDEDSVLTDYQLDEPRHSGSESFPDEEDSQTHSLIAPSLRKDSLTSDCVRTIEQTSAQNQHQFESTSTILHMCGVSKPKNVPANQLHVKEEDDTTSYVDIDKCFLNPDASCDLNTASPLDQNSATESLRTSETAVLPDLPCNMLPQRRRTLNRRVKTVVKTDKMPACVSLETQISSVMESLTRAAVAEICKLINSECVEMRLEIRRGQKEIEALKAKIQDLKKDPALVAVSLIESRQDGDNKFDDLAKPACPDKERKNKTHPPAPVKNVEQNELQGSKTSLSNSGGTQNQMRRFSSAGSGVSLKESQILMNSLNTQADSRGLNTAAVKVEDASPPVSSTKCVLEDCQTDHQQGQNTHSHPAGDNSNHFGSDEALWSQSPYSAHFYNKHLSEDGSNYKYETDANQINGHGSNEGNPNGVLLKTEENEEPLTSTASELAPCDLMDTEALSWLPINFPVKGGAPGCSSMLQPTIHTSHPEHPAFHIGANGEVEYIIDPEAKQTGGRNSQDRIQATALIQNSTVPSMLTKTTVLPGLDLSAFTFGGSLETAIRRCNSPANMSKLEQILILDPPTDLKFKGPFTDVVTANLKLMNPSDKRVCFKVKTTAPRRYCVRPNSGTIDPGASINISVMLQPFDYDPNEKSKHKFMVQTIFAPTTITDTEAMWKDAKPDELMDSKLRCVFELPSENDKMNDVDAVNKAAPVLASSKVEGTAVPKPASASMDDSEMKKVLEECKRLQTEISKLQEENRQLKDDGLRLRKAPRPEHTASNSSSLIGRDMATSSLPSLLVVIAAIFIGFFLGKFIL</sequence>
<feature type="domain" description="MSP" evidence="21">
    <location>
        <begin position="891"/>
        <end position="1008"/>
    </location>
</feature>
<dbReference type="FunFam" id="2.60.40.10:FF:000334">
    <property type="entry name" value="vesicle-associated membrane protein-associated protein A isoform X1"/>
    <property type="match status" value="1"/>
</dbReference>
<feature type="transmembrane region" description="Helical" evidence="20">
    <location>
        <begin position="1109"/>
        <end position="1129"/>
    </location>
</feature>
<evidence type="ECO:0000256" key="3">
    <source>
        <dbReference type="ARBA" id="ARBA00004521"/>
    </source>
</evidence>
<evidence type="ECO:0000256" key="19">
    <source>
        <dbReference type="SAM" id="MobiDB-lite"/>
    </source>
</evidence>
<keyword evidence="10" id="KW-0256">Endoplasmic reticulum</keyword>
<gene>
    <name evidence="22" type="ORF">Baya_10745</name>
</gene>
<feature type="region of interest" description="Disordered" evidence="19">
    <location>
        <begin position="567"/>
        <end position="629"/>
    </location>
</feature>
<keyword evidence="13" id="KW-0007">Acetylation</keyword>
<proteinExistence type="inferred from homology"/>
<keyword evidence="6" id="KW-0796">Tight junction</keyword>
<evidence type="ECO:0000256" key="18">
    <source>
        <dbReference type="SAM" id="Coils"/>
    </source>
</evidence>
<feature type="coiled-coil region" evidence="18">
    <location>
        <begin position="525"/>
        <end position="552"/>
    </location>
</feature>
<evidence type="ECO:0000313" key="22">
    <source>
        <dbReference type="EMBL" id="TSP09123.1"/>
    </source>
</evidence>
<feature type="compositionally biased region" description="Basic and acidic residues" evidence="19">
    <location>
        <begin position="162"/>
        <end position="182"/>
    </location>
</feature>
<evidence type="ECO:0000256" key="1">
    <source>
        <dbReference type="ARBA" id="ARBA00004163"/>
    </source>
</evidence>
<feature type="compositionally biased region" description="Polar residues" evidence="19">
    <location>
        <begin position="597"/>
        <end position="629"/>
    </location>
</feature>
<feature type="region of interest" description="Disordered" evidence="19">
    <location>
        <begin position="726"/>
        <end position="747"/>
    </location>
</feature>
<feature type="compositionally biased region" description="Basic and acidic residues" evidence="19">
    <location>
        <begin position="85"/>
        <end position="95"/>
    </location>
</feature>
<reference evidence="22 23" key="1">
    <citation type="journal article" date="2019" name="Genome Biol. Evol.">
        <title>Whole-Genome Sequencing of the Giant Devil Catfish, Bagarius yarrelli.</title>
        <authorList>
            <person name="Jiang W."/>
            <person name="Lv Y."/>
            <person name="Cheng L."/>
            <person name="Yang K."/>
            <person name="Chao B."/>
            <person name="Wang X."/>
            <person name="Li Y."/>
            <person name="Pan X."/>
            <person name="You X."/>
            <person name="Zhang Y."/>
            <person name="Yang J."/>
            <person name="Li J."/>
            <person name="Zhang X."/>
            <person name="Liu S."/>
            <person name="Sun C."/>
            <person name="Yang J."/>
            <person name="Shi Q."/>
        </authorList>
    </citation>
    <scope>NUCLEOTIDE SEQUENCE [LARGE SCALE GENOMIC DNA]</scope>
    <source>
        <strain evidence="22">JWS20170419001</strain>
        <tissue evidence="22">Muscle</tissue>
    </source>
</reference>
<evidence type="ECO:0000256" key="8">
    <source>
        <dbReference type="ARBA" id="ARBA00022553"/>
    </source>
</evidence>
<keyword evidence="15 20" id="KW-0472">Membrane</keyword>
<comment type="similarity">
    <text evidence="4">Belongs to the VAMP-associated protein (VAP) (TC 9.B.17) family.</text>
</comment>
<dbReference type="OrthoDB" id="6077919at2759"/>
<feature type="compositionally biased region" description="Basic and acidic residues" evidence="19">
    <location>
        <begin position="1076"/>
        <end position="1091"/>
    </location>
</feature>
<dbReference type="GO" id="GO:0031175">
    <property type="term" value="P:neuron projection development"/>
    <property type="evidence" value="ECO:0007669"/>
    <property type="project" value="TreeGrafter"/>
</dbReference>
<evidence type="ECO:0000256" key="6">
    <source>
        <dbReference type="ARBA" id="ARBA00022427"/>
    </source>
</evidence>
<dbReference type="Gene3D" id="2.60.40.10">
    <property type="entry name" value="Immunoglobulins"/>
    <property type="match status" value="1"/>
</dbReference>
<dbReference type="EMBL" id="VCAZ01000073">
    <property type="protein sequence ID" value="TSP09123.1"/>
    <property type="molecule type" value="Genomic_DNA"/>
</dbReference>
<evidence type="ECO:0000256" key="9">
    <source>
        <dbReference type="ARBA" id="ARBA00022692"/>
    </source>
</evidence>
<dbReference type="GO" id="GO:0005923">
    <property type="term" value="C:bicellular tight junction"/>
    <property type="evidence" value="ECO:0007669"/>
    <property type="project" value="UniProtKB-SubCell"/>
</dbReference>
<dbReference type="InterPro" id="IPR016763">
    <property type="entry name" value="VAP"/>
</dbReference>
<dbReference type="InterPro" id="IPR008962">
    <property type="entry name" value="PapD-like_sf"/>
</dbReference>
<dbReference type="AlphaFoldDB" id="A0A556UGC5"/>
<dbReference type="Pfam" id="PF00635">
    <property type="entry name" value="Motile_Sperm"/>
    <property type="match status" value="1"/>
</dbReference>
<evidence type="ECO:0000256" key="14">
    <source>
        <dbReference type="ARBA" id="ARBA00023054"/>
    </source>
</evidence>
<keyword evidence="7" id="KW-1003">Cell membrane</keyword>
<dbReference type="GO" id="GO:0033149">
    <property type="term" value="F:FFAT motif binding"/>
    <property type="evidence" value="ECO:0007669"/>
    <property type="project" value="TreeGrafter"/>
</dbReference>
<evidence type="ECO:0000256" key="17">
    <source>
        <dbReference type="ARBA" id="ARBA00045917"/>
    </source>
</evidence>
<keyword evidence="16" id="KW-1015">Disulfide bond</keyword>
<keyword evidence="23" id="KW-1185">Reference proteome</keyword>
<evidence type="ECO:0000256" key="2">
    <source>
        <dbReference type="ARBA" id="ARBA00004435"/>
    </source>
</evidence>
<evidence type="ECO:0000259" key="21">
    <source>
        <dbReference type="PROSITE" id="PS50202"/>
    </source>
</evidence>
<name>A0A556UGC5_BAGYA</name>
<evidence type="ECO:0000256" key="20">
    <source>
        <dbReference type="SAM" id="Phobius"/>
    </source>
</evidence>
<keyword evidence="14 18" id="KW-0175">Coiled coil</keyword>
<keyword evidence="9 20" id="KW-0812">Transmembrane</keyword>
<organism evidence="22 23">
    <name type="scientific">Bagarius yarrelli</name>
    <name type="common">Goonch</name>
    <name type="synonym">Bagrus yarrelli</name>
    <dbReference type="NCBI Taxonomy" id="175774"/>
    <lineage>
        <taxon>Eukaryota</taxon>
        <taxon>Metazoa</taxon>
        <taxon>Chordata</taxon>
        <taxon>Craniata</taxon>
        <taxon>Vertebrata</taxon>
        <taxon>Euteleostomi</taxon>
        <taxon>Actinopterygii</taxon>
        <taxon>Neopterygii</taxon>
        <taxon>Teleostei</taxon>
        <taxon>Ostariophysi</taxon>
        <taxon>Siluriformes</taxon>
        <taxon>Sisoridae</taxon>
        <taxon>Sisorinae</taxon>
        <taxon>Bagarius</taxon>
    </lineage>
</organism>
<keyword evidence="12 20" id="KW-1133">Transmembrane helix</keyword>
<feature type="compositionally biased region" description="Polar residues" evidence="19">
    <location>
        <begin position="677"/>
        <end position="696"/>
    </location>
</feature>